<reference evidence="4" key="1">
    <citation type="submission" date="2019-10" db="EMBL/GenBank/DDBJ databases">
        <authorList>
            <person name="Zhang R."/>
            <person name="Pan Y."/>
            <person name="Wang J."/>
            <person name="Ma R."/>
            <person name="Yu S."/>
        </authorList>
    </citation>
    <scope>NUCLEOTIDE SEQUENCE</scope>
    <source>
        <strain evidence="4">LA-IB0</strain>
        <tissue evidence="4">Leaf</tissue>
    </source>
</reference>
<dbReference type="PROSITE" id="PS51293">
    <property type="entry name" value="SANT"/>
    <property type="match status" value="2"/>
</dbReference>
<feature type="compositionally biased region" description="Polar residues" evidence="2">
    <location>
        <begin position="396"/>
        <end position="407"/>
    </location>
</feature>
<name>A0AAV6YCZ1_9LAMI</name>
<feature type="compositionally biased region" description="Polar residues" evidence="2">
    <location>
        <begin position="1237"/>
        <end position="1249"/>
    </location>
</feature>
<dbReference type="PANTHER" id="PTHR47340">
    <property type="entry name" value="DUPLICATED HOMEODOMAIN-LIKE SUPERFAMILY PROTEIN"/>
    <property type="match status" value="1"/>
</dbReference>
<dbReference type="InterPro" id="IPR017884">
    <property type="entry name" value="SANT_dom"/>
</dbReference>
<dbReference type="Pfam" id="PF00249">
    <property type="entry name" value="Myb_DNA-binding"/>
    <property type="match status" value="2"/>
</dbReference>
<protein>
    <recommendedName>
        <fullName evidence="3">SANT domain-containing protein</fullName>
    </recommendedName>
</protein>
<dbReference type="SUPFAM" id="SSF46689">
    <property type="entry name" value="Homeodomain-like"/>
    <property type="match status" value="2"/>
</dbReference>
<comment type="caution">
    <text evidence="4">The sequence shown here is derived from an EMBL/GenBank/DDBJ whole genome shotgun (WGS) entry which is preliminary data.</text>
</comment>
<dbReference type="Gene3D" id="1.10.10.60">
    <property type="entry name" value="Homeodomain-like"/>
    <property type="match status" value="1"/>
</dbReference>
<dbReference type="Gene3D" id="1.20.58.1880">
    <property type="match status" value="1"/>
</dbReference>
<evidence type="ECO:0000259" key="3">
    <source>
        <dbReference type="PROSITE" id="PS51293"/>
    </source>
</evidence>
<feature type="compositionally biased region" description="Basic and acidic residues" evidence="2">
    <location>
        <begin position="103"/>
        <end position="113"/>
    </location>
</feature>
<dbReference type="InterPro" id="IPR001005">
    <property type="entry name" value="SANT/Myb"/>
</dbReference>
<dbReference type="InterPro" id="IPR009057">
    <property type="entry name" value="Homeodomain-like_sf"/>
</dbReference>
<feature type="domain" description="SANT" evidence="3">
    <location>
        <begin position="1040"/>
        <end position="1089"/>
    </location>
</feature>
<evidence type="ECO:0000256" key="2">
    <source>
        <dbReference type="SAM" id="MobiDB-lite"/>
    </source>
</evidence>
<evidence type="ECO:0000256" key="1">
    <source>
        <dbReference type="SAM" id="Coils"/>
    </source>
</evidence>
<feature type="compositionally biased region" description="Basic residues" evidence="2">
    <location>
        <begin position="45"/>
        <end position="58"/>
    </location>
</feature>
<feature type="compositionally biased region" description="Polar residues" evidence="2">
    <location>
        <begin position="373"/>
        <end position="383"/>
    </location>
</feature>
<feature type="region of interest" description="Disordered" evidence="2">
    <location>
        <begin position="945"/>
        <end position="965"/>
    </location>
</feature>
<feature type="compositionally biased region" description="Polar residues" evidence="2">
    <location>
        <begin position="145"/>
        <end position="172"/>
    </location>
</feature>
<feature type="compositionally biased region" description="Basic and acidic residues" evidence="2">
    <location>
        <begin position="120"/>
        <end position="131"/>
    </location>
</feature>
<feature type="coiled-coil region" evidence="1">
    <location>
        <begin position="466"/>
        <end position="493"/>
    </location>
</feature>
<evidence type="ECO:0000313" key="4">
    <source>
        <dbReference type="EMBL" id="KAG8390634.1"/>
    </source>
</evidence>
<sequence length="1641" mass="180046">MSPEPYGWDRRDFRKHERSGSDPRFGGGGFGGGGGPHRWRDQNHHPPHAPPYHHHHNNHQQNQRWYSDFRSSRPIPPGHGKQGGWHMYPDEGGHGFMPFGSRYGDRNAEEENCRPFGSRSDGRYFRNRENRGSLSQKDWKAPSSEPASSQSCPGRSTPEVNNQRSVENTETCNSNDNNNGDDPSHPLPNSVNPSDQCQSPVKEQHEENVATADLLSGSGQKLEKENSLGSIDWKPLKWTRSGSMSSRGSGFSHSGSSKSMGVDSVEMVVEVHEKSVTPVQSPPPGVATCVVSTAPALAITPSDEIGSRKKPRLGWGEGLAKYEKKKVEGPEDGATEKGLVISSNTETMPSHFLHLLDKSPRLASLTDCASPATPSSVACSSSPGIEEKESVKAATTDHTTTNLSCSPSIMSQTHYEGPTFNLENLERTSIASLSNLINELVQADDPSSVETSYVRTTSMNKLLVLKVDVLKAIEMTESEIDTLETELKSLASEPRSCCLYPAASSSQPGDCHLRPSEEQATASNFTVRPAPLQVVSSGDTIVKNMPAAAEEGHVGSKGEEIDSPGSATSKFVEDTFPPETAECAEGFVNLEADNSSDLEDKCLKNDISGEENTSLLDDCNPVASNCRDVPGVRNVHYDVYDTFQSIYASNKDSWEEASECLNKLLPPQQCLYDTSTASSVSSCRRDSTATKEIYLKRKRSLQFREKVITLKFKVFQHFWKEGRVVSLRKLRVKSHKKFDLSRSGYKKNRSSSRSRISFFVGSSRTVPAEEVIEFVNGLLSESPFKPYRNTLKMPSLILDKGTKMSRFISNNGLVEDPCALEKERSIMNPWMAEEREVFIDKLAAFGKDFKKIASFLDHRTIADCVEFYYKNHKSECFERARKKFDCAKERKSQPNKYLVASGKRGNREANAASLDILGAIAANVDDGVQTQQKCTPRILLGSSSAYKARPRSDDGPLQRSNSLDMSSSETVAADVLAGICGTLSSEAMSSCITTSVDPTEGYHDWRSQRVGSYTKRPLTPDVTQSIDDEYSDESCGEMDFTDWTDHEKSIFINAVSSYGKDFVMISRRVGTRSRDQCKVFFSKTRKCLGLDRILPGASNGDCNGGGDSDIEDACVVETGSGSVTSNDDPGCKVEEDLSSLDMKKLSNESDHNLKPDFKICEENNGPCPRDAVLAEPVLENSLSNDTHVDDKPVIDFNVVSKERNGACVSAQELETMVVSPHIESVQAVEDEIDKSPPNGSNEAENNASVDVSGELCRVMNGQGFVNRKVEDIDVSSSEVSKRESELQPAGNVSHSSPQVDNVSAEKSSAVSLGQNGLLASMESSTLFSVPIKYQEHSTSNGLLSNGINDKQPQKIVMTGDRLSGHSLSDLVESSQILRGYPVSVQTVKEINSDVNYKKAVPLNVPKRDTSLQSNRHPEFFLQKCNGSGHQTRVAEAFPFQEQKMEHSRTQSGCSSDTTDRPSRNGDVKLFGKILVSSSHQKPNSCDDNKVNLDSSKLKFDYNNYVGPENIPVRNSGFWDGNRSQPGFASLPLDPSMLTKFPSVFSSNPAPAVKLVQPFTIDMKQQHAQDVLYSEMQRRNVVSALQQQGRINVVGGVLVGGQCSGGVSDPVAAIKMHYAKAENFSVQMTEDDKWRSNGDLGR</sequence>
<dbReference type="EMBL" id="WHWC01000001">
    <property type="protein sequence ID" value="KAG8390634.1"/>
    <property type="molecule type" value="Genomic_DNA"/>
</dbReference>
<feature type="region of interest" description="Disordered" evidence="2">
    <location>
        <begin position="373"/>
        <end position="407"/>
    </location>
</feature>
<dbReference type="CDD" id="cd00167">
    <property type="entry name" value="SANT"/>
    <property type="match status" value="1"/>
</dbReference>
<feature type="domain" description="SANT" evidence="3">
    <location>
        <begin position="825"/>
        <end position="876"/>
    </location>
</feature>
<keyword evidence="5" id="KW-1185">Reference proteome</keyword>
<feature type="compositionally biased region" description="Low complexity" evidence="2">
    <location>
        <begin position="241"/>
        <end position="259"/>
    </location>
</feature>
<proteinExistence type="predicted"/>
<feature type="compositionally biased region" description="Polar residues" evidence="2">
    <location>
        <begin position="187"/>
        <end position="201"/>
    </location>
</feature>
<dbReference type="PANTHER" id="PTHR47340:SF1">
    <property type="entry name" value="DUPLICATED HOMEODOMAIN-LIKE SUPERFAMILY PROTEIN"/>
    <property type="match status" value="1"/>
</dbReference>
<feature type="region of interest" description="Disordered" evidence="2">
    <location>
        <begin position="1441"/>
        <end position="1465"/>
    </location>
</feature>
<gene>
    <name evidence="4" type="ORF">BUALT_Bualt01G0103900</name>
</gene>
<feature type="region of interest" description="Disordered" evidence="2">
    <location>
        <begin position="1272"/>
        <end position="1307"/>
    </location>
</feature>
<feature type="region of interest" description="Disordered" evidence="2">
    <location>
        <begin position="1"/>
        <end position="259"/>
    </location>
</feature>
<feature type="region of interest" description="Disordered" evidence="2">
    <location>
        <begin position="1232"/>
        <end position="1251"/>
    </location>
</feature>
<feature type="compositionally biased region" description="Polar residues" evidence="2">
    <location>
        <begin position="1290"/>
        <end position="1307"/>
    </location>
</feature>
<dbReference type="Proteomes" id="UP000826271">
    <property type="component" value="Unassembled WGS sequence"/>
</dbReference>
<dbReference type="SMART" id="SM00717">
    <property type="entry name" value="SANT"/>
    <property type="match status" value="2"/>
</dbReference>
<keyword evidence="1" id="KW-0175">Coiled coil</keyword>
<feature type="compositionally biased region" description="Gly residues" evidence="2">
    <location>
        <begin position="25"/>
        <end position="36"/>
    </location>
</feature>
<evidence type="ECO:0000313" key="5">
    <source>
        <dbReference type="Proteomes" id="UP000826271"/>
    </source>
</evidence>
<accession>A0AAV6YCZ1</accession>
<feature type="compositionally biased region" description="Basic and acidic residues" evidence="2">
    <location>
        <begin position="7"/>
        <end position="21"/>
    </location>
</feature>
<organism evidence="4 5">
    <name type="scientific">Buddleja alternifolia</name>
    <dbReference type="NCBI Taxonomy" id="168488"/>
    <lineage>
        <taxon>Eukaryota</taxon>
        <taxon>Viridiplantae</taxon>
        <taxon>Streptophyta</taxon>
        <taxon>Embryophyta</taxon>
        <taxon>Tracheophyta</taxon>
        <taxon>Spermatophyta</taxon>
        <taxon>Magnoliopsida</taxon>
        <taxon>eudicotyledons</taxon>
        <taxon>Gunneridae</taxon>
        <taxon>Pentapetalae</taxon>
        <taxon>asterids</taxon>
        <taxon>lamiids</taxon>
        <taxon>Lamiales</taxon>
        <taxon>Scrophulariaceae</taxon>
        <taxon>Buddlejeae</taxon>
        <taxon>Buddleja</taxon>
    </lineage>
</organism>